<proteinExistence type="predicted"/>
<protein>
    <recommendedName>
        <fullName evidence="4">MalT-like TPR region domain-containing protein</fullName>
    </recommendedName>
</protein>
<evidence type="ECO:0000256" key="1">
    <source>
        <dbReference type="PROSITE-ProRule" id="PRU00339"/>
    </source>
</evidence>
<dbReference type="Proteomes" id="UP001501294">
    <property type="component" value="Unassembled WGS sequence"/>
</dbReference>
<dbReference type="PROSITE" id="PS50005">
    <property type="entry name" value="TPR"/>
    <property type="match status" value="1"/>
</dbReference>
<dbReference type="InterPro" id="IPR011990">
    <property type="entry name" value="TPR-like_helical_dom_sf"/>
</dbReference>
<evidence type="ECO:0000313" key="3">
    <source>
        <dbReference type="Proteomes" id="UP001501294"/>
    </source>
</evidence>
<reference evidence="3" key="1">
    <citation type="journal article" date="2019" name="Int. J. Syst. Evol. Microbiol.">
        <title>The Global Catalogue of Microorganisms (GCM) 10K type strain sequencing project: providing services to taxonomists for standard genome sequencing and annotation.</title>
        <authorList>
            <consortium name="The Broad Institute Genomics Platform"/>
            <consortium name="The Broad Institute Genome Sequencing Center for Infectious Disease"/>
            <person name="Wu L."/>
            <person name="Ma J."/>
        </authorList>
    </citation>
    <scope>NUCLEOTIDE SEQUENCE [LARGE SCALE GENOMIC DNA]</scope>
    <source>
        <strain evidence="3">JCM 17727</strain>
    </source>
</reference>
<feature type="repeat" description="TPR" evidence="1">
    <location>
        <begin position="299"/>
        <end position="332"/>
    </location>
</feature>
<evidence type="ECO:0000313" key="2">
    <source>
        <dbReference type="EMBL" id="GAA4345720.1"/>
    </source>
</evidence>
<dbReference type="InterPro" id="IPR019734">
    <property type="entry name" value="TPR_rpt"/>
</dbReference>
<keyword evidence="3" id="KW-1185">Reference proteome</keyword>
<accession>A0ABP8HW49</accession>
<evidence type="ECO:0008006" key="4">
    <source>
        <dbReference type="Google" id="ProtNLM"/>
    </source>
</evidence>
<dbReference type="RefSeq" id="WP_223577041.1">
    <property type="nucleotide sequence ID" value="NZ_BAABFU010000001.1"/>
</dbReference>
<keyword evidence="1" id="KW-0802">TPR repeat</keyword>
<dbReference type="Gene3D" id="1.25.40.10">
    <property type="entry name" value="Tetratricopeptide repeat domain"/>
    <property type="match status" value="1"/>
</dbReference>
<dbReference type="SUPFAM" id="SSF48452">
    <property type="entry name" value="TPR-like"/>
    <property type="match status" value="1"/>
</dbReference>
<sequence>MFSRWIFLLGITLLPLQVVAEESYLSTLLDIEKEMLNGNDAVKEKLASIEGEYEKFTQEEKELYGLLKARNQYLYSELKASEETLKKLLESPVTPDTRAQANIILAGIEHLRGNSIEGFMAIDRAINMLGKVKNKNYRLSILNTAIGIYKESELLEYALEHARRLKVEVGESNDNMSLCVANYELGTIEVMVNSDKMAWQRLLLTKNYCKKANNKLMTIATDYYLAKVESGRGEYKKSIDRLLPSLEQANDIGWKLLIASINADLAGNYLELGENKAAKQRALLSYQLATEAKDKRRLQKAASLLGQIYSNEGKRDEALKYYNEFRELSTENKVKIRQRKLAFDIARRGRI</sequence>
<comment type="caution">
    <text evidence="2">The sequence shown here is derived from an EMBL/GenBank/DDBJ whole genome shotgun (WGS) entry which is preliminary data.</text>
</comment>
<gene>
    <name evidence="2" type="ORF">GCM10023150_06340</name>
</gene>
<organism evidence="2 3">
    <name type="scientific">Kangiella taiwanensis</name>
    <dbReference type="NCBI Taxonomy" id="1079179"/>
    <lineage>
        <taxon>Bacteria</taxon>
        <taxon>Pseudomonadati</taxon>
        <taxon>Pseudomonadota</taxon>
        <taxon>Gammaproteobacteria</taxon>
        <taxon>Kangiellales</taxon>
        <taxon>Kangiellaceae</taxon>
        <taxon>Kangiella</taxon>
    </lineage>
</organism>
<name>A0ABP8HW49_9GAMM</name>
<dbReference type="EMBL" id="BAABFU010000001">
    <property type="protein sequence ID" value="GAA4345720.1"/>
    <property type="molecule type" value="Genomic_DNA"/>
</dbReference>